<protein>
    <recommendedName>
        <fullName evidence="1">YcaO domain-containing protein</fullName>
    </recommendedName>
</protein>
<dbReference type="EMBL" id="BMVG01000005">
    <property type="protein sequence ID" value="GHE02819.1"/>
    <property type="molecule type" value="Genomic_DNA"/>
</dbReference>
<dbReference type="PROSITE" id="PS51664">
    <property type="entry name" value="YCAO"/>
    <property type="match status" value="1"/>
</dbReference>
<dbReference type="RefSeq" id="WP_189952021.1">
    <property type="nucleotide sequence ID" value="NZ_BMVG01000005.1"/>
</dbReference>
<dbReference type="Proteomes" id="UP000655443">
    <property type="component" value="Unassembled WGS sequence"/>
</dbReference>
<organism evidence="2 3">
    <name type="scientific">Streptomyces alanosinicus</name>
    <dbReference type="NCBI Taxonomy" id="68171"/>
    <lineage>
        <taxon>Bacteria</taxon>
        <taxon>Bacillati</taxon>
        <taxon>Actinomycetota</taxon>
        <taxon>Actinomycetes</taxon>
        <taxon>Kitasatosporales</taxon>
        <taxon>Streptomycetaceae</taxon>
        <taxon>Streptomyces</taxon>
    </lineage>
</organism>
<keyword evidence="3" id="KW-1185">Reference proteome</keyword>
<dbReference type="Gene3D" id="3.30.1330.230">
    <property type="match status" value="1"/>
</dbReference>
<feature type="domain" description="YcaO" evidence="1">
    <location>
        <begin position="68"/>
        <end position="405"/>
    </location>
</feature>
<dbReference type="Pfam" id="PF02624">
    <property type="entry name" value="YcaO"/>
    <property type="match status" value="1"/>
</dbReference>
<evidence type="ECO:0000259" key="1">
    <source>
        <dbReference type="PROSITE" id="PS51664"/>
    </source>
</evidence>
<reference evidence="2" key="2">
    <citation type="submission" date="2020-09" db="EMBL/GenBank/DDBJ databases">
        <authorList>
            <person name="Sun Q."/>
            <person name="Ohkuma M."/>
        </authorList>
    </citation>
    <scope>NUCLEOTIDE SEQUENCE</scope>
    <source>
        <strain evidence="2">JCM 4714</strain>
    </source>
</reference>
<accession>A0A918YG01</accession>
<sequence length="405" mass="42788">MTHGEPAMPPLAARTAPTTWSAWSDWCPQIFGPFSVEPEVRFGRIAARSPQFSTTSSAGGDPVLIGSAAGADAAEVAVRARGELLERMGNVLAARAAEASPALIATHAELRRRGAPVLDPAPWSGPESRAAHQLWVTARSLLSDAEVLVPAGLAFLQHRPPAGCTAPVRAGSTGLAAHPDRSAAVGHAAWEILERDLLRRSWQSPTVLPPAAHPVLGELTPAVRRVCEHLGLQATALILSAAGACTVAVCLHTPDHREQTFGARCGPHSHRALLLDRAAHEALMVRWSMGTAAVRRAQERLALTGTPVSAVDHALWTYHGGQDALGYWLRHEPRTPLPPQAERLAPVDPVRLLTEFTAQDVLAIETTPAALRDEGSAIVRLIAPGTRPLPATAHPGSGAPPHPFG</sequence>
<evidence type="ECO:0000313" key="3">
    <source>
        <dbReference type="Proteomes" id="UP000655443"/>
    </source>
</evidence>
<dbReference type="InterPro" id="IPR003776">
    <property type="entry name" value="YcaO-like_dom"/>
</dbReference>
<comment type="caution">
    <text evidence="2">The sequence shown here is derived from an EMBL/GenBank/DDBJ whole genome shotgun (WGS) entry which is preliminary data.</text>
</comment>
<dbReference type="AlphaFoldDB" id="A0A918YG01"/>
<gene>
    <name evidence="2" type="ORF">GCM10010339_27500</name>
</gene>
<proteinExistence type="predicted"/>
<name>A0A918YG01_9ACTN</name>
<evidence type="ECO:0000313" key="2">
    <source>
        <dbReference type="EMBL" id="GHE02819.1"/>
    </source>
</evidence>
<reference evidence="2" key="1">
    <citation type="journal article" date="2014" name="Int. J. Syst. Evol. Microbiol.">
        <title>Complete genome sequence of Corynebacterium casei LMG S-19264T (=DSM 44701T), isolated from a smear-ripened cheese.</title>
        <authorList>
            <consortium name="US DOE Joint Genome Institute (JGI-PGF)"/>
            <person name="Walter F."/>
            <person name="Albersmeier A."/>
            <person name="Kalinowski J."/>
            <person name="Ruckert C."/>
        </authorList>
    </citation>
    <scope>NUCLEOTIDE SEQUENCE</scope>
    <source>
        <strain evidence="2">JCM 4714</strain>
    </source>
</reference>